<name>A0A5P8VZY9_9NOSO</name>
<sequence length="39" mass="4468">MGVRHWCQLNVKASLEQAFRDYLLSHLSRSQSETGNAHP</sequence>
<proteinExistence type="predicted"/>
<keyword evidence="2" id="KW-1185">Reference proteome</keyword>
<gene>
    <name evidence="1" type="ORF">GXM_03515</name>
</gene>
<dbReference type="EMBL" id="CP045226">
    <property type="protein sequence ID" value="QFS46035.1"/>
    <property type="molecule type" value="Genomic_DNA"/>
</dbReference>
<reference evidence="1 2" key="1">
    <citation type="submission" date="2019-10" db="EMBL/GenBank/DDBJ databases">
        <title>Genomic and transcriptomic insights into the perfect genentic adaptation of a filamentous nitrogen-fixing cyanobacterium to rice fields.</title>
        <authorList>
            <person name="Chen Z."/>
        </authorList>
    </citation>
    <scope>NUCLEOTIDE SEQUENCE [LARGE SCALE GENOMIC DNA]</scope>
    <source>
        <strain evidence="1">CCNUC1</strain>
    </source>
</reference>
<dbReference type="Proteomes" id="UP000326678">
    <property type="component" value="Chromosome Gxm1"/>
</dbReference>
<accession>A0A5P8VZY9</accession>
<organism evidence="1 2">
    <name type="scientific">Nostoc sphaeroides CCNUC1</name>
    <dbReference type="NCBI Taxonomy" id="2653204"/>
    <lineage>
        <taxon>Bacteria</taxon>
        <taxon>Bacillati</taxon>
        <taxon>Cyanobacteriota</taxon>
        <taxon>Cyanophyceae</taxon>
        <taxon>Nostocales</taxon>
        <taxon>Nostocaceae</taxon>
        <taxon>Nostoc</taxon>
    </lineage>
</organism>
<evidence type="ECO:0000313" key="1">
    <source>
        <dbReference type="EMBL" id="QFS46035.1"/>
    </source>
</evidence>
<protein>
    <recommendedName>
        <fullName evidence="3">Transposase</fullName>
    </recommendedName>
</protein>
<evidence type="ECO:0000313" key="2">
    <source>
        <dbReference type="Proteomes" id="UP000326678"/>
    </source>
</evidence>
<dbReference type="AlphaFoldDB" id="A0A5P8VZY9"/>
<dbReference type="KEGG" id="nsh:GXM_03515"/>
<evidence type="ECO:0008006" key="3">
    <source>
        <dbReference type="Google" id="ProtNLM"/>
    </source>
</evidence>